<organism evidence="1">
    <name type="scientific">Rhizophora mucronata</name>
    <name type="common">Asiatic mangrove</name>
    <dbReference type="NCBI Taxonomy" id="61149"/>
    <lineage>
        <taxon>Eukaryota</taxon>
        <taxon>Viridiplantae</taxon>
        <taxon>Streptophyta</taxon>
        <taxon>Embryophyta</taxon>
        <taxon>Tracheophyta</taxon>
        <taxon>Spermatophyta</taxon>
        <taxon>Magnoliopsida</taxon>
        <taxon>eudicotyledons</taxon>
        <taxon>Gunneridae</taxon>
        <taxon>Pentapetalae</taxon>
        <taxon>rosids</taxon>
        <taxon>fabids</taxon>
        <taxon>Malpighiales</taxon>
        <taxon>Rhizophoraceae</taxon>
        <taxon>Rhizophora</taxon>
    </lineage>
</organism>
<proteinExistence type="predicted"/>
<name>A0A2P2QAT7_RHIMU</name>
<sequence length="39" mass="4484">MPSHSSNASNAMLPSKRLKVLLSAVLYNRKTLDMRKYDF</sequence>
<dbReference type="EMBL" id="GGEC01083638">
    <property type="protein sequence ID" value="MBX64122.1"/>
    <property type="molecule type" value="Transcribed_RNA"/>
</dbReference>
<protein>
    <submittedName>
        <fullName evidence="1">Uncharacterized protein</fullName>
    </submittedName>
</protein>
<reference evidence="1" key="1">
    <citation type="submission" date="2018-02" db="EMBL/GenBank/DDBJ databases">
        <title>Rhizophora mucronata_Transcriptome.</title>
        <authorList>
            <person name="Meera S.P."/>
            <person name="Sreeshan A."/>
            <person name="Augustine A."/>
        </authorList>
    </citation>
    <scope>NUCLEOTIDE SEQUENCE</scope>
    <source>
        <tissue evidence="1">Leaf</tissue>
    </source>
</reference>
<accession>A0A2P2QAT7</accession>
<evidence type="ECO:0000313" key="1">
    <source>
        <dbReference type="EMBL" id="MBX64122.1"/>
    </source>
</evidence>
<dbReference type="AlphaFoldDB" id="A0A2P2QAT7"/>